<feature type="domain" description="Flagellar hook-length control protein-like C-terminal" evidence="2">
    <location>
        <begin position="399"/>
        <end position="466"/>
    </location>
</feature>
<organism evidence="3 4">
    <name type="scientific">Afifella marina DSM 2698</name>
    <dbReference type="NCBI Taxonomy" id="1120955"/>
    <lineage>
        <taxon>Bacteria</taxon>
        <taxon>Pseudomonadati</taxon>
        <taxon>Pseudomonadota</taxon>
        <taxon>Alphaproteobacteria</taxon>
        <taxon>Hyphomicrobiales</taxon>
        <taxon>Afifellaceae</taxon>
        <taxon>Afifella</taxon>
    </lineage>
</organism>
<evidence type="ECO:0000259" key="2">
    <source>
        <dbReference type="Pfam" id="PF02120"/>
    </source>
</evidence>
<feature type="region of interest" description="Disordered" evidence="1">
    <location>
        <begin position="1"/>
        <end position="194"/>
    </location>
</feature>
<proteinExistence type="predicted"/>
<protein>
    <submittedName>
        <fullName evidence="3">Hook-length control protein FliK</fullName>
    </submittedName>
</protein>
<dbReference type="Gene3D" id="3.30.750.140">
    <property type="match status" value="1"/>
</dbReference>
<gene>
    <name evidence="3" type="ORF">SAMN03080610_01079</name>
</gene>
<dbReference type="Proteomes" id="UP000199347">
    <property type="component" value="Unassembled WGS sequence"/>
</dbReference>
<feature type="compositionally biased region" description="Basic and acidic residues" evidence="1">
    <location>
        <begin position="524"/>
        <end position="537"/>
    </location>
</feature>
<name>A0A1G5MX87_AFIMA</name>
<accession>A0A1G5MX87</accession>
<dbReference type="EMBL" id="FMVW01000002">
    <property type="protein sequence ID" value="SCZ29050.1"/>
    <property type="molecule type" value="Genomic_DNA"/>
</dbReference>
<dbReference type="InterPro" id="IPR021136">
    <property type="entry name" value="Flagellar_hook_control-like_C"/>
</dbReference>
<sequence>MNVADLPFLTGPARPDGKASAGGKGAAEAGDGFAKLMQNGAAEPEKNPQTLRQDADIPAKKGAAQSQDGARGEAAGEGASAEDAAARLRRRIAGAEAEESSNKTKTSEDEPRIATRRAEAQKRDKDAAAKAAGEAGADKAAEAAEDGANTLMDKDISSALQDSAPTEESTETQDKSRPGEAKANEKPAQNIDFAADALANVADKGKTNETAAAKTQNGPAGLFPGSRAITQAFEGYKLSGEAGTSSYVMHRVDVIQQETNFAPVLTPGSRFAQALSTAELSQKTVSAEGLSTQAAGPELVLGREARGQGRTGTQERGEAALSAKLAEARAATAETADLAEAGADGDNAGLPGGELKRIADAIVAENRGGRGSQTSDAARSGNSAASASSPAQQAFNSPARLLRIQLQPESLGTVQVELRMRQGELSVTLKASRPETARMLEEDSHKLSEILKAAGQEPDSVTIQSERALPQIDTSSNAARSGIAFAMGNGSANGGPQAGTQQGGAGENGTGGQNGGGRQTQTPEEQRHGQSSEENRSRGGLFV</sequence>
<feature type="region of interest" description="Disordered" evidence="1">
    <location>
        <begin position="366"/>
        <end position="394"/>
    </location>
</feature>
<feature type="region of interest" description="Disordered" evidence="1">
    <location>
        <begin position="483"/>
        <end position="543"/>
    </location>
</feature>
<feature type="compositionally biased region" description="Low complexity" evidence="1">
    <location>
        <begin position="375"/>
        <end position="394"/>
    </location>
</feature>
<evidence type="ECO:0000313" key="4">
    <source>
        <dbReference type="Proteomes" id="UP000199347"/>
    </source>
</evidence>
<dbReference type="STRING" id="1120955.SAMN03080610_01079"/>
<feature type="compositionally biased region" description="Low complexity" evidence="1">
    <location>
        <begin position="72"/>
        <end position="83"/>
    </location>
</feature>
<evidence type="ECO:0000256" key="1">
    <source>
        <dbReference type="SAM" id="MobiDB-lite"/>
    </source>
</evidence>
<feature type="compositionally biased region" description="Low complexity" evidence="1">
    <location>
        <begin position="26"/>
        <end position="35"/>
    </location>
</feature>
<feature type="compositionally biased region" description="Gly residues" evidence="1">
    <location>
        <begin position="491"/>
        <end position="518"/>
    </location>
</feature>
<reference evidence="3 4" key="1">
    <citation type="submission" date="2016-10" db="EMBL/GenBank/DDBJ databases">
        <authorList>
            <person name="de Groot N.N."/>
        </authorList>
    </citation>
    <scope>NUCLEOTIDE SEQUENCE [LARGE SCALE GENOMIC DNA]</scope>
    <source>
        <strain evidence="3 4">DSM 2698</strain>
    </source>
</reference>
<dbReference type="InterPro" id="IPR038610">
    <property type="entry name" value="FliK-like_C_sf"/>
</dbReference>
<dbReference type="Pfam" id="PF02120">
    <property type="entry name" value="Flg_hook"/>
    <property type="match status" value="1"/>
</dbReference>
<feature type="compositionally biased region" description="Polar residues" evidence="1">
    <location>
        <begin position="158"/>
        <end position="167"/>
    </location>
</feature>
<feature type="compositionally biased region" description="Basic and acidic residues" evidence="1">
    <location>
        <begin position="172"/>
        <end position="185"/>
    </location>
</feature>
<evidence type="ECO:0000313" key="3">
    <source>
        <dbReference type="EMBL" id="SCZ29050.1"/>
    </source>
</evidence>
<feature type="compositionally biased region" description="Basic and acidic residues" evidence="1">
    <location>
        <begin position="100"/>
        <end position="128"/>
    </location>
</feature>
<dbReference type="AlphaFoldDB" id="A0A1G5MX87"/>
<dbReference type="CDD" id="cd17470">
    <property type="entry name" value="T3SS_Flik_C"/>
    <property type="match status" value="1"/>
</dbReference>
<keyword evidence="4" id="KW-1185">Reference proteome</keyword>